<dbReference type="RefSeq" id="WP_301200682.1">
    <property type="nucleotide sequence ID" value="NZ_JAPDPI010000031.1"/>
</dbReference>
<name>A0AAE3MFN9_9BACT</name>
<keyword evidence="2" id="KW-0067">ATP-binding</keyword>
<evidence type="ECO:0000256" key="3">
    <source>
        <dbReference type="ARBA" id="ARBA00023125"/>
    </source>
</evidence>
<proteinExistence type="predicted"/>
<dbReference type="GO" id="GO:0005524">
    <property type="term" value="F:ATP binding"/>
    <property type="evidence" value="ECO:0007669"/>
    <property type="project" value="UniProtKB-KW"/>
</dbReference>
<evidence type="ECO:0000313" key="5">
    <source>
        <dbReference type="EMBL" id="MCW3806846.1"/>
    </source>
</evidence>
<dbReference type="Proteomes" id="UP001207408">
    <property type="component" value="Unassembled WGS sequence"/>
</dbReference>
<dbReference type="PANTHER" id="PTHR11361">
    <property type="entry name" value="DNA MISMATCH REPAIR PROTEIN MUTS FAMILY MEMBER"/>
    <property type="match status" value="1"/>
</dbReference>
<dbReference type="InterPro" id="IPR000432">
    <property type="entry name" value="DNA_mismatch_repair_MutS_C"/>
</dbReference>
<evidence type="ECO:0000313" key="6">
    <source>
        <dbReference type="Proteomes" id="UP001207408"/>
    </source>
</evidence>
<protein>
    <recommendedName>
        <fullName evidence="4">DNA mismatch repair proteins mutS family domain-containing protein</fullName>
    </recommendedName>
</protein>
<accession>A0AAE3MFN9</accession>
<keyword evidence="6" id="KW-1185">Reference proteome</keyword>
<evidence type="ECO:0000256" key="2">
    <source>
        <dbReference type="ARBA" id="ARBA00022840"/>
    </source>
</evidence>
<dbReference type="AlphaFoldDB" id="A0AAE3MFN9"/>
<dbReference type="PANTHER" id="PTHR11361:SF34">
    <property type="entry name" value="DNA MISMATCH REPAIR PROTEIN MSH1, MITOCHONDRIAL"/>
    <property type="match status" value="1"/>
</dbReference>
<dbReference type="InterPro" id="IPR027417">
    <property type="entry name" value="P-loop_NTPase"/>
</dbReference>
<dbReference type="Pfam" id="PF00488">
    <property type="entry name" value="MutS_V"/>
    <property type="match status" value="1"/>
</dbReference>
<dbReference type="EMBL" id="JAPDPI010000031">
    <property type="protein sequence ID" value="MCW3806846.1"/>
    <property type="molecule type" value="Genomic_DNA"/>
</dbReference>
<reference evidence="5" key="1">
    <citation type="submission" date="2022-10" db="EMBL/GenBank/DDBJ databases">
        <authorList>
            <person name="Yu W.X."/>
        </authorList>
    </citation>
    <scope>NUCLEOTIDE SEQUENCE</scope>
    <source>
        <strain evidence="5">D04</strain>
    </source>
</reference>
<evidence type="ECO:0000256" key="1">
    <source>
        <dbReference type="ARBA" id="ARBA00022741"/>
    </source>
</evidence>
<dbReference type="Gene3D" id="3.40.50.300">
    <property type="entry name" value="P-loop containing nucleotide triphosphate hydrolases"/>
    <property type="match status" value="1"/>
</dbReference>
<dbReference type="SMART" id="SM00534">
    <property type="entry name" value="MUTSac"/>
    <property type="match status" value="1"/>
</dbReference>
<gene>
    <name evidence="5" type="ORF">OM074_14510</name>
</gene>
<sequence>MSIKRAIAFTEFEWFYNLYKPLTPYGLEHKNSFNFIADKNELIHIHKTTKAFIRFITVNQEISHKIEYHLKKIDLLNSLDKVLYDATDLYLIKRLIIHYKAIETILPESIKKPIGFKFKSADLLNTLMPDNDTSDSFYLSSSFDKNLGIIRSQISEADLKLNSIKLATLNQLKNKYNLDFWGRDFLLIEKTNATCLDDPLLYFEYYDATYMMVKPVFANEYLNLMQIKDQLLIDESEVEKEVLQFLTKQATKHKENIASYTYSIQLLDTFMAKARMAIEYNLVCPQIDSSCISIKNGVFLPLEHKHKNKGMNYTPLNAEFRDKATLLSGSNMGGKTVLLKTIGFLQLLTQYGFWVPAEQFKTQLFDQIHVHGDTEFQNIEGLSSFGQEIHNLSQVFKEDTSRKLLLVDELAKTTNATEAKAILYALLTEITTRKNTLGFFSTHFINMPPIVGVSRFKMKGLDREKFSNFYVSNKQNKIQEKIMVINQFMQYEIEIDDGKTKEFDALTIAELLGMDKRIIARARNYLQIRKTK</sequence>
<dbReference type="GO" id="GO:0006298">
    <property type="term" value="P:mismatch repair"/>
    <property type="evidence" value="ECO:0007669"/>
    <property type="project" value="InterPro"/>
</dbReference>
<dbReference type="SUPFAM" id="SSF52540">
    <property type="entry name" value="P-loop containing nucleoside triphosphate hydrolases"/>
    <property type="match status" value="1"/>
</dbReference>
<organism evidence="5 6">
    <name type="scientific">Plebeiibacterium marinum</name>
    <dbReference type="NCBI Taxonomy" id="2992111"/>
    <lineage>
        <taxon>Bacteria</taxon>
        <taxon>Pseudomonadati</taxon>
        <taxon>Bacteroidota</taxon>
        <taxon>Bacteroidia</taxon>
        <taxon>Marinilabiliales</taxon>
        <taxon>Marinilabiliaceae</taxon>
        <taxon>Plebeiibacterium</taxon>
    </lineage>
</organism>
<comment type="caution">
    <text evidence="5">The sequence shown here is derived from an EMBL/GenBank/DDBJ whole genome shotgun (WGS) entry which is preliminary data.</text>
</comment>
<feature type="domain" description="DNA mismatch repair proteins mutS family" evidence="4">
    <location>
        <begin position="322"/>
        <end position="527"/>
    </location>
</feature>
<keyword evidence="1" id="KW-0547">Nucleotide-binding</keyword>
<dbReference type="GO" id="GO:0030983">
    <property type="term" value="F:mismatched DNA binding"/>
    <property type="evidence" value="ECO:0007669"/>
    <property type="project" value="InterPro"/>
</dbReference>
<evidence type="ECO:0000259" key="4">
    <source>
        <dbReference type="SMART" id="SM00534"/>
    </source>
</evidence>
<dbReference type="GO" id="GO:0140664">
    <property type="term" value="F:ATP-dependent DNA damage sensor activity"/>
    <property type="evidence" value="ECO:0007669"/>
    <property type="project" value="InterPro"/>
</dbReference>
<keyword evidence="3" id="KW-0238">DNA-binding</keyword>
<dbReference type="InterPro" id="IPR045076">
    <property type="entry name" value="MutS"/>
</dbReference>